<gene>
    <name evidence="3" type="ORF">PHYSODRAFT_489217</name>
</gene>
<feature type="signal peptide" evidence="2">
    <location>
        <begin position="1"/>
        <end position="23"/>
    </location>
</feature>
<feature type="compositionally biased region" description="Polar residues" evidence="1">
    <location>
        <begin position="112"/>
        <end position="127"/>
    </location>
</feature>
<feature type="chain" id="PRO_5003471885" evidence="2">
    <location>
        <begin position="24"/>
        <end position="163"/>
    </location>
</feature>
<protein>
    <submittedName>
        <fullName evidence="3">Uncharacterized protein</fullName>
    </submittedName>
</protein>
<dbReference type="RefSeq" id="XP_009522922.1">
    <property type="nucleotide sequence ID" value="XM_009524627.1"/>
</dbReference>
<feature type="region of interest" description="Disordered" evidence="1">
    <location>
        <begin position="109"/>
        <end position="131"/>
    </location>
</feature>
<evidence type="ECO:0000256" key="2">
    <source>
        <dbReference type="SAM" id="SignalP"/>
    </source>
</evidence>
<evidence type="ECO:0000313" key="4">
    <source>
        <dbReference type="Proteomes" id="UP000002640"/>
    </source>
</evidence>
<proteinExistence type="predicted"/>
<dbReference type="InParanoid" id="G4Z562"/>
<organism evidence="3 4">
    <name type="scientific">Phytophthora sojae (strain P6497)</name>
    <name type="common">Soybean stem and root rot agent</name>
    <name type="synonym">Phytophthora megasperma f. sp. glycines</name>
    <dbReference type="NCBI Taxonomy" id="1094619"/>
    <lineage>
        <taxon>Eukaryota</taxon>
        <taxon>Sar</taxon>
        <taxon>Stramenopiles</taxon>
        <taxon>Oomycota</taxon>
        <taxon>Peronosporomycetes</taxon>
        <taxon>Peronosporales</taxon>
        <taxon>Peronosporaceae</taxon>
        <taxon>Phytophthora</taxon>
    </lineage>
</organism>
<dbReference type="STRING" id="1094619.G4Z562"/>
<reference evidence="3 4" key="1">
    <citation type="journal article" date="2006" name="Science">
        <title>Phytophthora genome sequences uncover evolutionary origins and mechanisms of pathogenesis.</title>
        <authorList>
            <person name="Tyler B.M."/>
            <person name="Tripathy S."/>
            <person name="Zhang X."/>
            <person name="Dehal P."/>
            <person name="Jiang R.H."/>
            <person name="Aerts A."/>
            <person name="Arredondo F.D."/>
            <person name="Baxter L."/>
            <person name="Bensasson D."/>
            <person name="Beynon J.L."/>
            <person name="Chapman J."/>
            <person name="Damasceno C.M."/>
            <person name="Dorrance A.E."/>
            <person name="Dou D."/>
            <person name="Dickerman A.W."/>
            <person name="Dubchak I.L."/>
            <person name="Garbelotto M."/>
            <person name="Gijzen M."/>
            <person name="Gordon S.G."/>
            <person name="Govers F."/>
            <person name="Grunwald N.J."/>
            <person name="Huang W."/>
            <person name="Ivors K.L."/>
            <person name="Jones R.W."/>
            <person name="Kamoun S."/>
            <person name="Krampis K."/>
            <person name="Lamour K.H."/>
            <person name="Lee M.K."/>
            <person name="McDonald W.H."/>
            <person name="Medina M."/>
            <person name="Meijer H.J."/>
            <person name="Nordberg E.K."/>
            <person name="Maclean D.J."/>
            <person name="Ospina-Giraldo M.D."/>
            <person name="Morris P.F."/>
            <person name="Phuntumart V."/>
            <person name="Putnam N.H."/>
            <person name="Rash S."/>
            <person name="Rose J.K."/>
            <person name="Sakihama Y."/>
            <person name="Salamov A.A."/>
            <person name="Savidor A."/>
            <person name="Scheuring C.F."/>
            <person name="Smith B.M."/>
            <person name="Sobral B.W."/>
            <person name="Terry A."/>
            <person name="Torto-Alalibo T.A."/>
            <person name="Win J."/>
            <person name="Xu Z."/>
            <person name="Zhang H."/>
            <person name="Grigoriev I.V."/>
            <person name="Rokhsar D.S."/>
            <person name="Boore J.L."/>
        </authorList>
    </citation>
    <scope>NUCLEOTIDE SEQUENCE [LARGE SCALE GENOMIC DNA]</scope>
    <source>
        <strain evidence="3 4">P6497</strain>
    </source>
</reference>
<feature type="region of interest" description="Disordered" evidence="1">
    <location>
        <begin position="17"/>
        <end position="40"/>
    </location>
</feature>
<dbReference type="OMA" id="VPRISEC"/>
<evidence type="ECO:0000256" key="1">
    <source>
        <dbReference type="SAM" id="MobiDB-lite"/>
    </source>
</evidence>
<accession>G4Z562</accession>
<keyword evidence="2" id="KW-0732">Signal</keyword>
<dbReference type="KEGG" id="psoj:PHYSODRAFT_489217"/>
<keyword evidence="4" id="KW-1185">Reference proteome</keyword>
<dbReference type="Proteomes" id="UP000002640">
    <property type="component" value="Unassembled WGS sequence"/>
</dbReference>
<evidence type="ECO:0000313" key="3">
    <source>
        <dbReference type="EMBL" id="EGZ20205.1"/>
    </source>
</evidence>
<sequence>MTTSTTGFLASLLASSSTGGTAATPFARGNNPLFSDQTTDGDDDSIWNILVSSSVDRVRSAIDGVQSPQEKLRLILEEREKLEEQRKKVGAPAGPIVPRISECNAPAALETSRPQQQQNPLFATEPTSDLRMGLRREPAEDDLWKLLMSSSIDSFRRVTDLEL</sequence>
<dbReference type="GeneID" id="20656399"/>
<name>G4Z562_PHYSP</name>
<dbReference type="EMBL" id="JH159153">
    <property type="protein sequence ID" value="EGZ20205.1"/>
    <property type="molecule type" value="Genomic_DNA"/>
</dbReference>
<dbReference type="AlphaFoldDB" id="G4Z562"/>